<accession>A0A8I3A3Y5</accession>
<evidence type="ECO:0008006" key="3">
    <source>
        <dbReference type="Google" id="ProtNLM"/>
    </source>
</evidence>
<keyword evidence="2" id="KW-1185">Reference proteome</keyword>
<dbReference type="OrthoDB" id="3253362at2759"/>
<sequence length="265" mass="31394">MGVCRQWREIALCTPLLWSSLDTTSKPGTEVRRIYPADQARYKDWLSRSGNCPISITVAFEEHENRFWMEEWMRFVCSYRSRFGRLQVVDECGVDWDRLLWDSDKLEYFSLQSRSKPHAKLETRQILAYLKTLVLDQVVVDHSTLRCSQWLNITHLAVKLPDEQNCPVDEFVEAIGYFPSLQVLLYGRVTDDAAEELRNLVWYTLRSVTLVVHKELEQEQPIFIPELRLREQQPVILPVLDFWMMRCARKPLVTWLEQNANVRWT</sequence>
<comment type="caution">
    <text evidence="1">The sequence shown here is derived from an EMBL/GenBank/DDBJ whole genome shotgun (WGS) entry which is preliminary data.</text>
</comment>
<protein>
    <recommendedName>
        <fullName evidence="3">F-box domain-containing protein</fullName>
    </recommendedName>
</protein>
<gene>
    <name evidence="1" type="ORF">JVT61DRAFT_14858</name>
</gene>
<dbReference type="EMBL" id="JAGFBS010000081">
    <property type="protein sequence ID" value="KAG6369440.1"/>
    <property type="molecule type" value="Genomic_DNA"/>
</dbReference>
<proteinExistence type="predicted"/>
<name>A0A8I3A3Y5_9AGAM</name>
<organism evidence="1 2">
    <name type="scientific">Boletus reticuloceps</name>
    <dbReference type="NCBI Taxonomy" id="495285"/>
    <lineage>
        <taxon>Eukaryota</taxon>
        <taxon>Fungi</taxon>
        <taxon>Dikarya</taxon>
        <taxon>Basidiomycota</taxon>
        <taxon>Agaricomycotina</taxon>
        <taxon>Agaricomycetes</taxon>
        <taxon>Agaricomycetidae</taxon>
        <taxon>Boletales</taxon>
        <taxon>Boletineae</taxon>
        <taxon>Boletaceae</taxon>
        <taxon>Boletoideae</taxon>
        <taxon>Boletus</taxon>
    </lineage>
</organism>
<evidence type="ECO:0000313" key="1">
    <source>
        <dbReference type="EMBL" id="KAG6369440.1"/>
    </source>
</evidence>
<dbReference type="AlphaFoldDB" id="A0A8I3A3Y5"/>
<reference evidence="1" key="1">
    <citation type="submission" date="2021-03" db="EMBL/GenBank/DDBJ databases">
        <title>Evolutionary innovations through gain and loss of genes in the ectomycorrhizal Boletales.</title>
        <authorList>
            <person name="Wu G."/>
            <person name="Miyauchi S."/>
            <person name="Morin E."/>
            <person name="Yang Z.-L."/>
            <person name="Xu J."/>
            <person name="Martin F.M."/>
        </authorList>
    </citation>
    <scope>NUCLEOTIDE SEQUENCE</scope>
    <source>
        <strain evidence="1">BR01</strain>
    </source>
</reference>
<dbReference type="Proteomes" id="UP000683000">
    <property type="component" value="Unassembled WGS sequence"/>
</dbReference>
<evidence type="ECO:0000313" key="2">
    <source>
        <dbReference type="Proteomes" id="UP000683000"/>
    </source>
</evidence>